<evidence type="ECO:0000256" key="3">
    <source>
        <dbReference type="ARBA" id="ARBA00022475"/>
    </source>
</evidence>
<dbReference type="Proteomes" id="UP001169027">
    <property type="component" value="Unassembled WGS sequence"/>
</dbReference>
<feature type="region of interest" description="Disordered" evidence="8">
    <location>
        <begin position="1"/>
        <end position="25"/>
    </location>
</feature>
<gene>
    <name evidence="10" type="ORF">Q2T77_14165</name>
</gene>
<keyword evidence="3" id="KW-1003">Cell membrane</keyword>
<feature type="transmembrane region" description="Helical" evidence="7">
    <location>
        <begin position="30"/>
        <end position="54"/>
    </location>
</feature>
<comment type="similarity">
    <text evidence="7">Belongs to the binding-protein-dependent transport system permease family.</text>
</comment>
<comment type="caution">
    <text evidence="10">The sequence shown here is derived from an EMBL/GenBank/DDBJ whole genome shotgun (WGS) entry which is preliminary data.</text>
</comment>
<evidence type="ECO:0000256" key="6">
    <source>
        <dbReference type="ARBA" id="ARBA00023136"/>
    </source>
</evidence>
<dbReference type="Pfam" id="PF00528">
    <property type="entry name" value="BPD_transp_1"/>
    <property type="match status" value="1"/>
</dbReference>
<dbReference type="PANTHER" id="PTHR43227:SF11">
    <property type="entry name" value="BLL4140 PROTEIN"/>
    <property type="match status" value="1"/>
</dbReference>
<evidence type="ECO:0000256" key="1">
    <source>
        <dbReference type="ARBA" id="ARBA00004651"/>
    </source>
</evidence>
<keyword evidence="4 7" id="KW-0812">Transmembrane</keyword>
<dbReference type="InterPro" id="IPR000515">
    <property type="entry name" value="MetI-like"/>
</dbReference>
<evidence type="ECO:0000259" key="9">
    <source>
        <dbReference type="PROSITE" id="PS50928"/>
    </source>
</evidence>
<dbReference type="InterPro" id="IPR050809">
    <property type="entry name" value="UgpAE/MalFG_permease"/>
</dbReference>
<feature type="transmembrane region" description="Helical" evidence="7">
    <location>
        <begin position="99"/>
        <end position="120"/>
    </location>
</feature>
<reference evidence="10" key="1">
    <citation type="submission" date="2023-06" db="EMBL/GenBank/DDBJ databases">
        <authorList>
            <person name="Jiang Y."/>
            <person name="Liu Q."/>
        </authorList>
    </citation>
    <scope>NUCLEOTIDE SEQUENCE</scope>
    <source>
        <strain evidence="10">CGMCC 1.12090</strain>
    </source>
</reference>
<dbReference type="Gene3D" id="1.10.3720.10">
    <property type="entry name" value="MetI-like"/>
    <property type="match status" value="1"/>
</dbReference>
<dbReference type="SUPFAM" id="SSF161098">
    <property type="entry name" value="MetI-like"/>
    <property type="match status" value="1"/>
</dbReference>
<keyword evidence="5 7" id="KW-1133">Transmembrane helix</keyword>
<evidence type="ECO:0000256" key="4">
    <source>
        <dbReference type="ARBA" id="ARBA00022692"/>
    </source>
</evidence>
<feature type="transmembrane region" description="Helical" evidence="7">
    <location>
        <begin position="286"/>
        <end position="307"/>
    </location>
</feature>
<feature type="transmembrane region" description="Helical" evidence="7">
    <location>
        <begin position="180"/>
        <end position="205"/>
    </location>
</feature>
<evidence type="ECO:0000256" key="8">
    <source>
        <dbReference type="SAM" id="MobiDB-lite"/>
    </source>
</evidence>
<dbReference type="CDD" id="cd06261">
    <property type="entry name" value="TM_PBP2"/>
    <property type="match status" value="1"/>
</dbReference>
<evidence type="ECO:0000256" key="7">
    <source>
        <dbReference type="RuleBase" id="RU363032"/>
    </source>
</evidence>
<feature type="transmembrane region" description="Helical" evidence="7">
    <location>
        <begin position="132"/>
        <end position="152"/>
    </location>
</feature>
<feature type="domain" description="ABC transmembrane type-1" evidence="9">
    <location>
        <begin position="95"/>
        <end position="307"/>
    </location>
</feature>
<dbReference type="InterPro" id="IPR035906">
    <property type="entry name" value="MetI-like_sf"/>
</dbReference>
<keyword evidence="6 7" id="KW-0472">Membrane</keyword>
<proteinExistence type="inferred from homology"/>
<evidence type="ECO:0000313" key="10">
    <source>
        <dbReference type="EMBL" id="MDO1533438.1"/>
    </source>
</evidence>
<comment type="subcellular location">
    <subcellularLocation>
        <location evidence="1 7">Cell membrane</location>
        <topology evidence="1 7">Multi-pass membrane protein</topology>
    </subcellularLocation>
</comment>
<protein>
    <submittedName>
        <fullName evidence="10">Sugar ABC transporter permease</fullName>
    </submittedName>
</protein>
<name>A0ABT8S3M3_9BURK</name>
<organism evidence="10 11">
    <name type="scientific">Variovorax ginsengisoli</name>
    <dbReference type="NCBI Taxonomy" id="363844"/>
    <lineage>
        <taxon>Bacteria</taxon>
        <taxon>Pseudomonadati</taxon>
        <taxon>Pseudomonadota</taxon>
        <taxon>Betaproteobacteria</taxon>
        <taxon>Burkholderiales</taxon>
        <taxon>Comamonadaceae</taxon>
        <taxon>Variovorax</taxon>
    </lineage>
</organism>
<keyword evidence="11" id="KW-1185">Reference proteome</keyword>
<sequence length="315" mass="35003">MTTIEHSAGAVAPAPTGRSRAWRRKPSRRVGGTTAVVLFFLPPAILLFTLFVALPMGAAGWYSFFNWNGYGVPTNFVGFRNFVDLFQNPAFRTALGNNLLIIVGSLAVQLPLALAMAVLLADRVIGTTSFRLIFFLPYILAEIAAGLIWRFVYDGDYGLLAKIWEWFGGTAPYVLSEPELAMYAILIVVIWKYFGFHMILYIAGLQQIDRSLYEAARIDGASRWQIFSRITVPLLGSTIRLSVFFAILGSIQLFDLIMPLTKGGPSDSTQTMVTFLYNYGVTRMEIGFGSAVGVVLFLICVVFAFGYKRVLMRHD</sequence>
<dbReference type="PANTHER" id="PTHR43227">
    <property type="entry name" value="BLL4140 PROTEIN"/>
    <property type="match status" value="1"/>
</dbReference>
<accession>A0ABT8S3M3</accession>
<dbReference type="RefSeq" id="WP_301810033.1">
    <property type="nucleotide sequence ID" value="NZ_JAUJZH010000009.1"/>
</dbReference>
<dbReference type="EMBL" id="JAUKVY010000009">
    <property type="protein sequence ID" value="MDO1533438.1"/>
    <property type="molecule type" value="Genomic_DNA"/>
</dbReference>
<feature type="transmembrane region" description="Helical" evidence="7">
    <location>
        <begin position="226"/>
        <end position="251"/>
    </location>
</feature>
<keyword evidence="2 7" id="KW-0813">Transport</keyword>
<dbReference type="PROSITE" id="PS50928">
    <property type="entry name" value="ABC_TM1"/>
    <property type="match status" value="1"/>
</dbReference>
<evidence type="ECO:0000256" key="5">
    <source>
        <dbReference type="ARBA" id="ARBA00022989"/>
    </source>
</evidence>
<evidence type="ECO:0000313" key="11">
    <source>
        <dbReference type="Proteomes" id="UP001169027"/>
    </source>
</evidence>
<evidence type="ECO:0000256" key="2">
    <source>
        <dbReference type="ARBA" id="ARBA00022448"/>
    </source>
</evidence>